<reference evidence="2 3" key="1">
    <citation type="submission" date="2018-05" db="EMBL/GenBank/DDBJ databases">
        <title>A metagenomic window into the 2 km-deep terrestrial subsurface aquifer revealed taxonomically and functionally diverse microbial community comprising novel uncultured bacterial lineages.</title>
        <authorList>
            <person name="Kadnikov V.V."/>
            <person name="Mardanov A.V."/>
            <person name="Beletsky A.V."/>
            <person name="Banks D."/>
            <person name="Pimenov N.V."/>
            <person name="Frank Y.A."/>
            <person name="Karnachuk O.V."/>
            <person name="Ravin N.V."/>
        </authorList>
    </citation>
    <scope>NUCLEOTIDE SEQUENCE [LARGE SCALE GENOMIC DNA]</scope>
    <source>
        <strain evidence="2">BY5</strain>
    </source>
</reference>
<feature type="region of interest" description="Disordered" evidence="1">
    <location>
        <begin position="71"/>
        <end position="94"/>
    </location>
</feature>
<dbReference type="Proteomes" id="UP000252355">
    <property type="component" value="Unassembled WGS sequence"/>
</dbReference>
<feature type="compositionally biased region" description="Pro residues" evidence="1">
    <location>
        <begin position="246"/>
        <end position="258"/>
    </location>
</feature>
<gene>
    <name evidence="2" type="ORF">OZSIB_1641</name>
</gene>
<dbReference type="SUPFAM" id="SSF51445">
    <property type="entry name" value="(Trans)glycosidases"/>
    <property type="match status" value="1"/>
</dbReference>
<sequence length="580" mass="63403">MMALLTVVLAGSAAAMTLDEFFQARPDIPNNISKWSGRTDKVWILREWIKITTERNQDYETARQILAEIEKNGGGQTPSTPAAPPSAPAGPGGSALERLGVRVVRCGADGPHWRLVDIRWLNEQEAGGRHHIYVETQNEGGGRQTGVEVTFFWPGGESKARTENKPAPELGANFPMYHAGNCYGAYVSDGLPSDRVEGMGLGTPEQPNFTIHTCFLLTFRKESRKAPADEVPPPSQPADQPSNGFTPPPGSPAPPPPSSNDGATTGSSDSSDSESGNLAGVHWYSGDQEMIGNNGGWNVETVCGLDDATQINVALEGARRAKAHGLTNIIRLDYRGGCPVPKDPAEFQQYGDRFIEVVRMFSDLSKHFIVGNEPNIESFINSHKYAAAFMYIYNRKKEMPPGIRLLACSAAPFSPNVNAEGQFADGTYLDWLEDVSNRITQVDGFAIHANGDPTRGNPDPRQPCNINNWPFDGGFQSFREQAARIAKKWGASKPVYITEFNSDINGLEGPNPTENYQPGWILKAFEAVRAYNASRGNLPPIRALCWFVDRADGQWGSFALRNIGPAREDMRAAFHDPANR</sequence>
<name>A0A367ZJF5_9BACT</name>
<evidence type="ECO:0000313" key="2">
    <source>
        <dbReference type="EMBL" id="RCK78264.1"/>
    </source>
</evidence>
<feature type="region of interest" description="Disordered" evidence="1">
    <location>
        <begin position="223"/>
        <end position="280"/>
    </location>
</feature>
<dbReference type="EMBL" id="QOQW01000025">
    <property type="protein sequence ID" value="RCK78264.1"/>
    <property type="molecule type" value="Genomic_DNA"/>
</dbReference>
<evidence type="ECO:0000256" key="1">
    <source>
        <dbReference type="SAM" id="MobiDB-lite"/>
    </source>
</evidence>
<organism evidence="2 3">
    <name type="scientific">Candidatus Ozemobacter sibiricus</name>
    <dbReference type="NCBI Taxonomy" id="2268124"/>
    <lineage>
        <taxon>Bacteria</taxon>
        <taxon>Candidatus Ozemobacteria</taxon>
        <taxon>Candidatus Ozemobacterales</taxon>
        <taxon>Candidatus Ozemobacteraceae</taxon>
        <taxon>Candidatus Ozemobacter</taxon>
    </lineage>
</organism>
<feature type="compositionally biased region" description="Low complexity" evidence="1">
    <location>
        <begin position="259"/>
        <end position="277"/>
    </location>
</feature>
<comment type="caution">
    <text evidence="2">The sequence shown here is derived from an EMBL/GenBank/DDBJ whole genome shotgun (WGS) entry which is preliminary data.</text>
</comment>
<dbReference type="AlphaFoldDB" id="A0A367ZJF5"/>
<dbReference type="InterPro" id="IPR017853">
    <property type="entry name" value="GH"/>
</dbReference>
<accession>A0A367ZJF5</accession>
<protein>
    <submittedName>
        <fullName evidence="2">Uncharacterized protein</fullName>
    </submittedName>
</protein>
<dbReference type="Gene3D" id="3.20.20.80">
    <property type="entry name" value="Glycosidases"/>
    <property type="match status" value="1"/>
</dbReference>
<proteinExistence type="predicted"/>
<evidence type="ECO:0000313" key="3">
    <source>
        <dbReference type="Proteomes" id="UP000252355"/>
    </source>
</evidence>